<reference evidence="2" key="1">
    <citation type="journal article" date="2019" name="Int. J. Syst. Evol. Microbiol.">
        <title>The Global Catalogue of Microorganisms (GCM) 10K type strain sequencing project: providing services to taxonomists for standard genome sequencing and annotation.</title>
        <authorList>
            <consortium name="The Broad Institute Genomics Platform"/>
            <consortium name="The Broad Institute Genome Sequencing Center for Infectious Disease"/>
            <person name="Wu L."/>
            <person name="Ma J."/>
        </authorList>
    </citation>
    <scope>NUCLEOTIDE SEQUENCE [LARGE SCALE GENOMIC DNA]</scope>
    <source>
        <strain evidence="2">JCM 17923</strain>
    </source>
</reference>
<dbReference type="RefSeq" id="WP_345238526.1">
    <property type="nucleotide sequence ID" value="NZ_BAABGZ010000082.1"/>
</dbReference>
<evidence type="ECO:0000313" key="2">
    <source>
        <dbReference type="Proteomes" id="UP001501153"/>
    </source>
</evidence>
<keyword evidence="2" id="KW-1185">Reference proteome</keyword>
<dbReference type="SUPFAM" id="SSF52540">
    <property type="entry name" value="P-loop containing nucleoside triphosphate hydrolases"/>
    <property type="match status" value="1"/>
</dbReference>
<comment type="caution">
    <text evidence="1">The sequence shown here is derived from an EMBL/GenBank/DDBJ whole genome shotgun (WGS) entry which is preliminary data.</text>
</comment>
<evidence type="ECO:0008006" key="3">
    <source>
        <dbReference type="Google" id="ProtNLM"/>
    </source>
</evidence>
<dbReference type="EMBL" id="BAABGZ010000082">
    <property type="protein sequence ID" value="GAA4371010.1"/>
    <property type="molecule type" value="Genomic_DNA"/>
</dbReference>
<dbReference type="InterPro" id="IPR027417">
    <property type="entry name" value="P-loop_NTPase"/>
</dbReference>
<dbReference type="Gene3D" id="3.40.50.300">
    <property type="entry name" value="P-loop containing nucleotide triphosphate hydrolases"/>
    <property type="match status" value="1"/>
</dbReference>
<organism evidence="1 2">
    <name type="scientific">Hymenobacter saemangeumensis</name>
    <dbReference type="NCBI Taxonomy" id="1084522"/>
    <lineage>
        <taxon>Bacteria</taxon>
        <taxon>Pseudomonadati</taxon>
        <taxon>Bacteroidota</taxon>
        <taxon>Cytophagia</taxon>
        <taxon>Cytophagales</taxon>
        <taxon>Hymenobacteraceae</taxon>
        <taxon>Hymenobacter</taxon>
    </lineage>
</organism>
<name>A0ABP8ISS3_9BACT</name>
<sequence>MPAIYLLTGPIRSGKTTRLMAWARATPGAAGLLMPDGPQGRMFHDLETGFAWPAAARLGEARPLTIGRFQFSRAAFEWANASLRGAAARPGTRWLVLDELGPLELRGEGLAPALQSILAQPARPFHLVLVIRASLVGQVTAAFNLSRWPLRPFHP</sequence>
<accession>A0ABP8ISS3</accession>
<dbReference type="Proteomes" id="UP001501153">
    <property type="component" value="Unassembled WGS sequence"/>
</dbReference>
<proteinExistence type="predicted"/>
<evidence type="ECO:0000313" key="1">
    <source>
        <dbReference type="EMBL" id="GAA4371010.1"/>
    </source>
</evidence>
<protein>
    <recommendedName>
        <fullName evidence="3">NTPase</fullName>
    </recommendedName>
</protein>
<gene>
    <name evidence="1" type="ORF">GCM10023185_46070</name>
</gene>